<feature type="region of interest" description="Disordered" evidence="1">
    <location>
        <begin position="67"/>
        <end position="88"/>
    </location>
</feature>
<accession>A0ABV0UAF6</accession>
<comment type="caution">
    <text evidence="2">The sequence shown here is derived from an EMBL/GenBank/DDBJ whole genome shotgun (WGS) entry which is preliminary data.</text>
</comment>
<evidence type="ECO:0000256" key="1">
    <source>
        <dbReference type="SAM" id="MobiDB-lite"/>
    </source>
</evidence>
<evidence type="ECO:0000313" key="2">
    <source>
        <dbReference type="EMBL" id="MEQ2242162.1"/>
    </source>
</evidence>
<organism evidence="2 3">
    <name type="scientific">Ilyodon furcidens</name>
    <name type="common">goldbreast splitfin</name>
    <dbReference type="NCBI Taxonomy" id="33524"/>
    <lineage>
        <taxon>Eukaryota</taxon>
        <taxon>Metazoa</taxon>
        <taxon>Chordata</taxon>
        <taxon>Craniata</taxon>
        <taxon>Vertebrata</taxon>
        <taxon>Euteleostomi</taxon>
        <taxon>Actinopterygii</taxon>
        <taxon>Neopterygii</taxon>
        <taxon>Teleostei</taxon>
        <taxon>Neoteleostei</taxon>
        <taxon>Acanthomorphata</taxon>
        <taxon>Ovalentaria</taxon>
        <taxon>Atherinomorphae</taxon>
        <taxon>Cyprinodontiformes</taxon>
        <taxon>Goodeidae</taxon>
        <taxon>Ilyodon</taxon>
    </lineage>
</organism>
<evidence type="ECO:0000313" key="3">
    <source>
        <dbReference type="Proteomes" id="UP001482620"/>
    </source>
</evidence>
<keyword evidence="3" id="KW-1185">Reference proteome</keyword>
<dbReference type="Proteomes" id="UP001482620">
    <property type="component" value="Unassembled WGS sequence"/>
</dbReference>
<feature type="region of interest" description="Disordered" evidence="1">
    <location>
        <begin position="28"/>
        <end position="55"/>
    </location>
</feature>
<name>A0ABV0UAF6_9TELE</name>
<gene>
    <name evidence="2" type="ORF">ILYODFUR_032987</name>
</gene>
<dbReference type="EMBL" id="JAHRIQ010063431">
    <property type="protein sequence ID" value="MEQ2242162.1"/>
    <property type="molecule type" value="Genomic_DNA"/>
</dbReference>
<proteinExistence type="predicted"/>
<reference evidence="2 3" key="1">
    <citation type="submission" date="2021-06" db="EMBL/GenBank/DDBJ databases">
        <authorList>
            <person name="Palmer J.M."/>
        </authorList>
    </citation>
    <scope>NUCLEOTIDE SEQUENCE [LARGE SCALE GENOMIC DNA]</scope>
    <source>
        <strain evidence="3">if_2019</strain>
        <tissue evidence="2">Muscle</tissue>
    </source>
</reference>
<protein>
    <submittedName>
        <fullName evidence="2">Uncharacterized protein</fullName>
    </submittedName>
</protein>
<sequence>MDHLSTMKRKNVVLVYNLLLEMMDANTSSSSSSQTAASSPSSDTYCDGQQYHPPPFYLQADLDQTFTASSSTDNSMAPLEEPSEDQPMVRHLQSRGLLSSPLSIIGHQMKSEGTGSDCTNLSCGYIAPEQWSLDGRDASSSAEPLGYIIHD</sequence>
<feature type="compositionally biased region" description="Low complexity" evidence="1">
    <location>
        <begin position="28"/>
        <end position="42"/>
    </location>
</feature>